<feature type="compositionally biased region" description="Basic residues" evidence="2">
    <location>
        <begin position="1"/>
        <end position="13"/>
    </location>
</feature>
<dbReference type="Proteomes" id="UP001066276">
    <property type="component" value="Chromosome 4_2"/>
</dbReference>
<gene>
    <name evidence="3" type="ORF">NDU88_007898</name>
</gene>
<evidence type="ECO:0000256" key="2">
    <source>
        <dbReference type="SAM" id="MobiDB-lite"/>
    </source>
</evidence>
<dbReference type="AlphaFoldDB" id="A0AAV7SU90"/>
<evidence type="ECO:0000256" key="1">
    <source>
        <dbReference type="SAM" id="Coils"/>
    </source>
</evidence>
<organism evidence="3 4">
    <name type="scientific">Pleurodeles waltl</name>
    <name type="common">Iberian ribbed newt</name>
    <dbReference type="NCBI Taxonomy" id="8319"/>
    <lineage>
        <taxon>Eukaryota</taxon>
        <taxon>Metazoa</taxon>
        <taxon>Chordata</taxon>
        <taxon>Craniata</taxon>
        <taxon>Vertebrata</taxon>
        <taxon>Euteleostomi</taxon>
        <taxon>Amphibia</taxon>
        <taxon>Batrachia</taxon>
        <taxon>Caudata</taxon>
        <taxon>Salamandroidea</taxon>
        <taxon>Salamandridae</taxon>
        <taxon>Pleurodelinae</taxon>
        <taxon>Pleurodeles</taxon>
    </lineage>
</organism>
<feature type="region of interest" description="Disordered" evidence="2">
    <location>
        <begin position="1"/>
        <end position="20"/>
    </location>
</feature>
<proteinExistence type="predicted"/>
<feature type="region of interest" description="Disordered" evidence="2">
    <location>
        <begin position="330"/>
        <end position="545"/>
    </location>
</feature>
<feature type="compositionally biased region" description="Basic and acidic residues" evidence="2">
    <location>
        <begin position="395"/>
        <end position="415"/>
    </location>
</feature>
<feature type="compositionally biased region" description="Basic and acidic residues" evidence="2">
    <location>
        <begin position="339"/>
        <end position="387"/>
    </location>
</feature>
<name>A0AAV7SU90_PLEWA</name>
<keyword evidence="1" id="KW-0175">Coiled coil</keyword>
<feature type="compositionally biased region" description="Polar residues" evidence="2">
    <location>
        <begin position="462"/>
        <end position="486"/>
    </location>
</feature>
<feature type="coiled-coil region" evidence="1">
    <location>
        <begin position="56"/>
        <end position="83"/>
    </location>
</feature>
<reference evidence="3" key="1">
    <citation type="journal article" date="2022" name="bioRxiv">
        <title>Sequencing and chromosome-scale assembly of the giantPleurodeles waltlgenome.</title>
        <authorList>
            <person name="Brown T."/>
            <person name="Elewa A."/>
            <person name="Iarovenko S."/>
            <person name="Subramanian E."/>
            <person name="Araus A.J."/>
            <person name="Petzold A."/>
            <person name="Susuki M."/>
            <person name="Suzuki K.-i.T."/>
            <person name="Hayashi T."/>
            <person name="Toyoda A."/>
            <person name="Oliveira C."/>
            <person name="Osipova E."/>
            <person name="Leigh N.D."/>
            <person name="Simon A."/>
            <person name="Yun M.H."/>
        </authorList>
    </citation>
    <scope>NUCLEOTIDE SEQUENCE</scope>
    <source>
        <strain evidence="3">20211129_DDA</strain>
        <tissue evidence="3">Liver</tissue>
    </source>
</reference>
<sequence length="587" mass="67902">MGRRQAPGKKRKVQCSPERVRAALPVSPVHNVSASGSQKNVEREHELEPQSGILPNVIVLSMLEQLETKLDNLQNTLEDVPSRVAGLMEQIWIEKGQYRLKNGGVSLGMVSPVTVRDCSFSRSPPINLSVRARELNQCLQPTSPHWREPLQSQSLQPMSQDCHGLQQDCTISRCPSLNVPVIQGERNLRLPQTFDDEEELRQDQCKQLEPEERIKKEQLYANTWDPQQMDPPFQERYEPQQNYCRQPVLPDEKESGERIKQELWFDGEGPHQNHCRQPAFQEEQSLQHNACLQQVLSDARDQHQNCKMEPMQSEAQNADQQYRLEPLHPENCDQNYKQEPLHPEDRDENYKQEPLRPEEQDENYKQEPLRPEEQDENYKQEPLHPEDRDENYEQEPLHPENRDKNYKQEPLHLEDRDENYEQEPLHTEDRDESYEQEPLHPEERDENYEQEPLHPGGCDKNANLQPTCTDAQGPSVSSSFLAQNTTDTDRAIATDPLERGKSDVLLFKAIPAHQSQTESMDDKEKHKASRGRPANNSSAAERAAASDGLCSIVRFEAYEEKESPIPPVLPFCFWTRMSVRVCDRVPT</sequence>
<feature type="compositionally biased region" description="Low complexity" evidence="2">
    <location>
        <begin position="534"/>
        <end position="545"/>
    </location>
</feature>
<keyword evidence="4" id="KW-1185">Reference proteome</keyword>
<feature type="compositionally biased region" description="Basic and acidic residues" evidence="2">
    <location>
        <begin position="487"/>
        <end position="502"/>
    </location>
</feature>
<evidence type="ECO:0000313" key="4">
    <source>
        <dbReference type="Proteomes" id="UP001066276"/>
    </source>
</evidence>
<accession>A0AAV7SU90</accession>
<evidence type="ECO:0000313" key="3">
    <source>
        <dbReference type="EMBL" id="KAJ1167507.1"/>
    </source>
</evidence>
<comment type="caution">
    <text evidence="3">The sequence shown here is derived from an EMBL/GenBank/DDBJ whole genome shotgun (WGS) entry which is preliminary data.</text>
</comment>
<protein>
    <submittedName>
        <fullName evidence="3">Uncharacterized protein</fullName>
    </submittedName>
</protein>
<dbReference type="EMBL" id="JANPWB010000008">
    <property type="protein sequence ID" value="KAJ1167507.1"/>
    <property type="molecule type" value="Genomic_DNA"/>
</dbReference>